<keyword evidence="19" id="KW-1185">Reference proteome</keyword>
<evidence type="ECO:0000256" key="1">
    <source>
        <dbReference type="ARBA" id="ARBA00004651"/>
    </source>
</evidence>
<comment type="similarity">
    <text evidence="2 17">Belongs to the UppP family.</text>
</comment>
<evidence type="ECO:0000256" key="17">
    <source>
        <dbReference type="HAMAP-Rule" id="MF_01006"/>
    </source>
</evidence>
<keyword evidence="13 17" id="KW-0961">Cell wall biogenesis/degradation</keyword>
<evidence type="ECO:0000256" key="6">
    <source>
        <dbReference type="ARBA" id="ARBA00022692"/>
    </source>
</evidence>
<dbReference type="RefSeq" id="WP_076525784.1">
    <property type="nucleotide sequence ID" value="NZ_CP048103.1"/>
</dbReference>
<evidence type="ECO:0000256" key="12">
    <source>
        <dbReference type="ARBA" id="ARBA00023251"/>
    </source>
</evidence>
<dbReference type="PANTHER" id="PTHR30622:SF4">
    <property type="entry name" value="UNDECAPRENYL-DIPHOSPHATASE"/>
    <property type="match status" value="1"/>
</dbReference>
<evidence type="ECO:0000256" key="2">
    <source>
        <dbReference type="ARBA" id="ARBA00010621"/>
    </source>
</evidence>
<feature type="transmembrane region" description="Helical" evidence="17">
    <location>
        <begin position="207"/>
        <end position="225"/>
    </location>
</feature>
<evidence type="ECO:0000256" key="15">
    <source>
        <dbReference type="ARBA" id="ARBA00032932"/>
    </source>
</evidence>
<dbReference type="GO" id="GO:0046677">
    <property type="term" value="P:response to antibiotic"/>
    <property type="evidence" value="ECO:0007669"/>
    <property type="project" value="UniProtKB-UniRule"/>
</dbReference>
<keyword evidence="8 17" id="KW-0133">Cell shape</keyword>
<dbReference type="GO" id="GO:0005886">
    <property type="term" value="C:plasma membrane"/>
    <property type="evidence" value="ECO:0007669"/>
    <property type="project" value="UniProtKB-SubCell"/>
</dbReference>
<evidence type="ECO:0000256" key="16">
    <source>
        <dbReference type="ARBA" id="ARBA00047594"/>
    </source>
</evidence>
<evidence type="ECO:0000256" key="8">
    <source>
        <dbReference type="ARBA" id="ARBA00022960"/>
    </source>
</evidence>
<dbReference type="EC" id="3.6.1.27" evidence="3 17"/>
<dbReference type="OrthoDB" id="9808289at2"/>
<comment type="function">
    <text evidence="17">Catalyzes the dephosphorylation of undecaprenyl diphosphate (UPP). Confers resistance to bacitracin.</text>
</comment>
<dbReference type="InterPro" id="IPR003824">
    <property type="entry name" value="UppP"/>
</dbReference>
<evidence type="ECO:0000313" key="18">
    <source>
        <dbReference type="EMBL" id="SIT01055.1"/>
    </source>
</evidence>
<keyword evidence="12 17" id="KW-0046">Antibiotic resistance</keyword>
<evidence type="ECO:0000256" key="7">
    <source>
        <dbReference type="ARBA" id="ARBA00022801"/>
    </source>
</evidence>
<gene>
    <name evidence="17" type="primary">uppP</name>
    <name evidence="18" type="ORF">SAMN05421790_11015</name>
</gene>
<protein>
    <recommendedName>
        <fullName evidence="4 17">Undecaprenyl-diphosphatase</fullName>
        <ecNumber evidence="3 17">3.6.1.27</ecNumber>
    </recommendedName>
    <alternativeName>
        <fullName evidence="15 17">Bacitracin resistance protein</fullName>
    </alternativeName>
    <alternativeName>
        <fullName evidence="14 17">Undecaprenyl pyrophosphate phosphatase</fullName>
    </alternativeName>
</protein>
<dbReference type="GO" id="GO:0050380">
    <property type="term" value="F:undecaprenyl-diphosphatase activity"/>
    <property type="evidence" value="ECO:0007669"/>
    <property type="project" value="UniProtKB-UniRule"/>
</dbReference>
<feature type="transmembrane region" description="Helical" evidence="17">
    <location>
        <begin position="237"/>
        <end position="256"/>
    </location>
</feature>
<evidence type="ECO:0000313" key="19">
    <source>
        <dbReference type="Proteomes" id="UP000186795"/>
    </source>
</evidence>
<feature type="transmembrane region" description="Helical" evidence="17">
    <location>
        <begin position="99"/>
        <end position="119"/>
    </location>
</feature>
<accession>A0A1N7NRP3</accession>
<dbReference type="GO" id="GO:0071555">
    <property type="term" value="P:cell wall organization"/>
    <property type="evidence" value="ECO:0007669"/>
    <property type="project" value="UniProtKB-KW"/>
</dbReference>
<dbReference type="AlphaFoldDB" id="A0A1N7NRP3"/>
<keyword evidence="10 17" id="KW-1133">Transmembrane helix</keyword>
<keyword evidence="6 17" id="KW-0812">Transmembrane</keyword>
<reference evidence="19" key="1">
    <citation type="submission" date="2017-01" db="EMBL/GenBank/DDBJ databases">
        <authorList>
            <person name="Varghese N."/>
            <person name="Submissions S."/>
        </authorList>
    </citation>
    <scope>NUCLEOTIDE SEQUENCE [LARGE SCALE GENOMIC DNA]</scope>
    <source>
        <strain evidence="19">DSM 45196</strain>
    </source>
</reference>
<organism evidence="18 19">
    <name type="scientific">Kroppenstedtia eburnea</name>
    <dbReference type="NCBI Taxonomy" id="714067"/>
    <lineage>
        <taxon>Bacteria</taxon>
        <taxon>Bacillati</taxon>
        <taxon>Bacillota</taxon>
        <taxon>Bacilli</taxon>
        <taxon>Bacillales</taxon>
        <taxon>Thermoactinomycetaceae</taxon>
        <taxon>Kroppenstedtia</taxon>
    </lineage>
</organism>
<feature type="transmembrane region" description="Helical" evidence="17">
    <location>
        <begin position="6"/>
        <end position="29"/>
    </location>
</feature>
<evidence type="ECO:0000256" key="4">
    <source>
        <dbReference type="ARBA" id="ARBA00021581"/>
    </source>
</evidence>
<proteinExistence type="inferred from homology"/>
<keyword evidence="11 17" id="KW-0472">Membrane</keyword>
<feature type="transmembrane region" description="Helical" evidence="17">
    <location>
        <begin position="177"/>
        <end position="195"/>
    </location>
</feature>
<sequence>MDWLEATVLGIIQGLTEFLPVSSTGHLYLGRHLFGLDEAGLFLDTMLHLGTLLAVLAVYREEVTAVLKDPFGPMGRLLVAGTIPTVIIGLAFKDFFEEISETGVTIGWEFLVTGWILWLSDNWKRHGHKGLEEISYTDAVFIGTFQGAAILPAISRSGLTIAAALFRRIDKSTAAHFSFFLSIPAIAGALLLQFVDLMSGQTQVLPLSSLLMATLMSALFGYLAVRWMINLLKRGSLKIFAAYVWGLGLVVLFFQWTGRF</sequence>
<dbReference type="GO" id="GO:0008360">
    <property type="term" value="P:regulation of cell shape"/>
    <property type="evidence" value="ECO:0007669"/>
    <property type="project" value="UniProtKB-KW"/>
</dbReference>
<evidence type="ECO:0000256" key="5">
    <source>
        <dbReference type="ARBA" id="ARBA00022475"/>
    </source>
</evidence>
<keyword evidence="5 17" id="KW-1003">Cell membrane</keyword>
<feature type="transmembrane region" description="Helical" evidence="17">
    <location>
        <begin position="71"/>
        <end position="92"/>
    </location>
</feature>
<feature type="transmembrane region" description="Helical" evidence="17">
    <location>
        <begin position="41"/>
        <end position="59"/>
    </location>
</feature>
<dbReference type="GO" id="GO:0009252">
    <property type="term" value="P:peptidoglycan biosynthetic process"/>
    <property type="evidence" value="ECO:0007669"/>
    <property type="project" value="UniProtKB-KW"/>
</dbReference>
<evidence type="ECO:0000256" key="3">
    <source>
        <dbReference type="ARBA" id="ARBA00012374"/>
    </source>
</evidence>
<keyword evidence="9 17" id="KW-0573">Peptidoglycan synthesis</keyword>
<keyword evidence="7 17" id="KW-0378">Hydrolase</keyword>
<comment type="catalytic activity">
    <reaction evidence="16 17">
        <text>di-trans,octa-cis-undecaprenyl diphosphate + H2O = di-trans,octa-cis-undecaprenyl phosphate + phosphate + H(+)</text>
        <dbReference type="Rhea" id="RHEA:28094"/>
        <dbReference type="ChEBI" id="CHEBI:15377"/>
        <dbReference type="ChEBI" id="CHEBI:15378"/>
        <dbReference type="ChEBI" id="CHEBI:43474"/>
        <dbReference type="ChEBI" id="CHEBI:58405"/>
        <dbReference type="ChEBI" id="CHEBI:60392"/>
        <dbReference type="EC" id="3.6.1.27"/>
    </reaction>
</comment>
<comment type="miscellaneous">
    <text evidence="17">Bacitracin is thought to be involved in the inhibition of peptidoglycan synthesis by sequestering undecaprenyl diphosphate, thereby reducing the pool of lipid carrier available.</text>
</comment>
<dbReference type="Pfam" id="PF02673">
    <property type="entry name" value="BacA"/>
    <property type="match status" value="1"/>
</dbReference>
<evidence type="ECO:0000256" key="13">
    <source>
        <dbReference type="ARBA" id="ARBA00023316"/>
    </source>
</evidence>
<dbReference type="Proteomes" id="UP000186795">
    <property type="component" value="Unassembled WGS sequence"/>
</dbReference>
<evidence type="ECO:0000256" key="14">
    <source>
        <dbReference type="ARBA" id="ARBA00032707"/>
    </source>
</evidence>
<dbReference type="EMBL" id="FTOD01000010">
    <property type="protein sequence ID" value="SIT01055.1"/>
    <property type="molecule type" value="Genomic_DNA"/>
</dbReference>
<name>A0A1N7NRP3_9BACL</name>
<evidence type="ECO:0000256" key="11">
    <source>
        <dbReference type="ARBA" id="ARBA00023136"/>
    </source>
</evidence>
<dbReference type="PANTHER" id="PTHR30622">
    <property type="entry name" value="UNDECAPRENYL-DIPHOSPHATASE"/>
    <property type="match status" value="1"/>
</dbReference>
<dbReference type="HAMAP" id="MF_01006">
    <property type="entry name" value="Undec_diphosphatase"/>
    <property type="match status" value="1"/>
</dbReference>
<evidence type="ECO:0000256" key="10">
    <source>
        <dbReference type="ARBA" id="ARBA00022989"/>
    </source>
</evidence>
<comment type="subcellular location">
    <subcellularLocation>
        <location evidence="1 17">Cell membrane</location>
        <topology evidence="1 17">Multi-pass membrane protein</topology>
    </subcellularLocation>
</comment>
<evidence type="ECO:0000256" key="9">
    <source>
        <dbReference type="ARBA" id="ARBA00022984"/>
    </source>
</evidence>